<reference evidence="2" key="1">
    <citation type="journal article" date="2014" name="Int. J. Syst. Evol. Microbiol.">
        <title>Complete genome sequence of Corynebacterium casei LMG S-19264T (=DSM 44701T), isolated from a smear-ripened cheese.</title>
        <authorList>
            <consortium name="US DOE Joint Genome Institute (JGI-PGF)"/>
            <person name="Walter F."/>
            <person name="Albersmeier A."/>
            <person name="Kalinowski J."/>
            <person name="Ruckert C."/>
        </authorList>
    </citation>
    <scope>NUCLEOTIDE SEQUENCE</scope>
    <source>
        <strain evidence="2">JCM 4790</strain>
    </source>
</reference>
<keyword evidence="3" id="KW-1185">Reference proteome</keyword>
<protein>
    <submittedName>
        <fullName evidence="2">Uncharacterized protein</fullName>
    </submittedName>
</protein>
<gene>
    <name evidence="2" type="ORF">GCM10010358_30330</name>
</gene>
<evidence type="ECO:0000313" key="2">
    <source>
        <dbReference type="EMBL" id="GGX73895.1"/>
    </source>
</evidence>
<reference evidence="2" key="2">
    <citation type="submission" date="2020-09" db="EMBL/GenBank/DDBJ databases">
        <authorList>
            <person name="Sun Q."/>
            <person name="Ohkuma M."/>
        </authorList>
    </citation>
    <scope>NUCLEOTIDE SEQUENCE</scope>
    <source>
        <strain evidence="2">JCM 4790</strain>
    </source>
</reference>
<dbReference type="RefSeq" id="WP_229919344.1">
    <property type="nucleotide sequence ID" value="NZ_BMVU01000012.1"/>
</dbReference>
<evidence type="ECO:0000313" key="3">
    <source>
        <dbReference type="Proteomes" id="UP000619244"/>
    </source>
</evidence>
<name>A0A918NK15_9ACTN</name>
<feature type="compositionally biased region" description="Acidic residues" evidence="1">
    <location>
        <begin position="93"/>
        <end position="106"/>
    </location>
</feature>
<comment type="caution">
    <text evidence="2">The sequence shown here is derived from an EMBL/GenBank/DDBJ whole genome shotgun (WGS) entry which is preliminary data.</text>
</comment>
<organism evidence="2 3">
    <name type="scientific">Streptomyces minutiscleroticus</name>
    <dbReference type="NCBI Taxonomy" id="68238"/>
    <lineage>
        <taxon>Bacteria</taxon>
        <taxon>Bacillati</taxon>
        <taxon>Actinomycetota</taxon>
        <taxon>Actinomycetes</taxon>
        <taxon>Kitasatosporales</taxon>
        <taxon>Streptomycetaceae</taxon>
        <taxon>Streptomyces</taxon>
    </lineage>
</organism>
<proteinExistence type="predicted"/>
<dbReference type="Proteomes" id="UP000619244">
    <property type="component" value="Unassembled WGS sequence"/>
</dbReference>
<feature type="region of interest" description="Disordered" evidence="1">
    <location>
        <begin position="85"/>
        <end position="106"/>
    </location>
</feature>
<dbReference type="EMBL" id="BMVU01000012">
    <property type="protein sequence ID" value="GGX73895.1"/>
    <property type="molecule type" value="Genomic_DNA"/>
</dbReference>
<evidence type="ECO:0000256" key="1">
    <source>
        <dbReference type="SAM" id="MobiDB-lite"/>
    </source>
</evidence>
<accession>A0A918NK15</accession>
<dbReference type="AlphaFoldDB" id="A0A918NK15"/>
<sequence>MRLAEDAHDSDVGALKKWLERESGLEELARRGELQIHERAAADERGTPMGAGMEIVLLLTGWAANRLFDAVLDQTVRAVTAWRANRRSVESGEPPEAEVAPGDDER</sequence>